<name>A0AAV3YYC8_9GAST</name>
<comment type="caution">
    <text evidence="1">The sequence shown here is derived from an EMBL/GenBank/DDBJ whole genome shotgun (WGS) entry which is preliminary data.</text>
</comment>
<dbReference type="EMBL" id="BLXT01001826">
    <property type="protein sequence ID" value="GFN88048.1"/>
    <property type="molecule type" value="Genomic_DNA"/>
</dbReference>
<dbReference type="Proteomes" id="UP000735302">
    <property type="component" value="Unassembled WGS sequence"/>
</dbReference>
<reference evidence="1 2" key="1">
    <citation type="journal article" date="2021" name="Elife">
        <title>Chloroplast acquisition without the gene transfer in kleptoplastic sea slugs, Plakobranchus ocellatus.</title>
        <authorList>
            <person name="Maeda T."/>
            <person name="Takahashi S."/>
            <person name="Yoshida T."/>
            <person name="Shimamura S."/>
            <person name="Takaki Y."/>
            <person name="Nagai Y."/>
            <person name="Toyoda A."/>
            <person name="Suzuki Y."/>
            <person name="Arimoto A."/>
            <person name="Ishii H."/>
            <person name="Satoh N."/>
            <person name="Nishiyama T."/>
            <person name="Hasebe M."/>
            <person name="Maruyama T."/>
            <person name="Minagawa J."/>
            <person name="Obokata J."/>
            <person name="Shigenobu S."/>
        </authorList>
    </citation>
    <scope>NUCLEOTIDE SEQUENCE [LARGE SCALE GENOMIC DNA]</scope>
</reference>
<sequence>MIGQPCSYLRSDHLDRAGSLGKVGENRLPPCHTQPFLVTPIVQMLQQQRRLFGGEKKQAPSVTSVVACPALLRDDDLSSKV</sequence>
<evidence type="ECO:0000313" key="2">
    <source>
        <dbReference type="Proteomes" id="UP000735302"/>
    </source>
</evidence>
<protein>
    <submittedName>
        <fullName evidence="1">Uncharacterized protein</fullName>
    </submittedName>
</protein>
<accession>A0AAV3YYC8</accession>
<dbReference type="AlphaFoldDB" id="A0AAV3YYC8"/>
<organism evidence="1 2">
    <name type="scientific">Plakobranchus ocellatus</name>
    <dbReference type="NCBI Taxonomy" id="259542"/>
    <lineage>
        <taxon>Eukaryota</taxon>
        <taxon>Metazoa</taxon>
        <taxon>Spiralia</taxon>
        <taxon>Lophotrochozoa</taxon>
        <taxon>Mollusca</taxon>
        <taxon>Gastropoda</taxon>
        <taxon>Heterobranchia</taxon>
        <taxon>Euthyneura</taxon>
        <taxon>Panpulmonata</taxon>
        <taxon>Sacoglossa</taxon>
        <taxon>Placobranchoidea</taxon>
        <taxon>Plakobranchidae</taxon>
        <taxon>Plakobranchus</taxon>
    </lineage>
</organism>
<keyword evidence="2" id="KW-1185">Reference proteome</keyword>
<proteinExistence type="predicted"/>
<evidence type="ECO:0000313" key="1">
    <source>
        <dbReference type="EMBL" id="GFN88048.1"/>
    </source>
</evidence>
<gene>
    <name evidence="1" type="ORF">PoB_001455400</name>
</gene>